<dbReference type="EMBL" id="AMQN01007835">
    <property type="status" value="NOT_ANNOTATED_CDS"/>
    <property type="molecule type" value="Genomic_DNA"/>
</dbReference>
<keyword evidence="3 18" id="KW-0813">Transport</keyword>
<evidence type="ECO:0000256" key="16">
    <source>
        <dbReference type="ARBA" id="ARBA00056880"/>
    </source>
</evidence>
<reference evidence="19 21" key="2">
    <citation type="journal article" date="2013" name="Nature">
        <title>Insights into bilaterian evolution from three spiralian genomes.</title>
        <authorList>
            <person name="Simakov O."/>
            <person name="Marletaz F."/>
            <person name="Cho S.J."/>
            <person name="Edsinger-Gonzales E."/>
            <person name="Havlak P."/>
            <person name="Hellsten U."/>
            <person name="Kuo D.H."/>
            <person name="Larsson T."/>
            <person name="Lv J."/>
            <person name="Arendt D."/>
            <person name="Savage R."/>
            <person name="Osoegawa K."/>
            <person name="de Jong P."/>
            <person name="Grimwood J."/>
            <person name="Chapman J.A."/>
            <person name="Shapiro H."/>
            <person name="Aerts A."/>
            <person name="Otillar R.P."/>
            <person name="Terry A.Y."/>
            <person name="Boore J.L."/>
            <person name="Grigoriev I.V."/>
            <person name="Lindberg D.R."/>
            <person name="Seaver E.C."/>
            <person name="Weisblat D.A."/>
            <person name="Putnam N.H."/>
            <person name="Rokhsar D.S."/>
        </authorList>
    </citation>
    <scope>NUCLEOTIDE SEQUENCE</scope>
    <source>
        <strain evidence="19 21">I ESC-2004</strain>
    </source>
</reference>
<keyword evidence="14 18" id="KW-0539">Nucleus</keyword>
<dbReference type="PANTHER" id="PTHR13003">
    <property type="entry name" value="NUP107-RELATED"/>
    <property type="match status" value="1"/>
</dbReference>
<reference evidence="21" key="1">
    <citation type="submission" date="2012-12" db="EMBL/GenBank/DDBJ databases">
        <authorList>
            <person name="Hellsten U."/>
            <person name="Grimwood J."/>
            <person name="Chapman J.A."/>
            <person name="Shapiro H."/>
            <person name="Aerts A."/>
            <person name="Otillar R.P."/>
            <person name="Terry A.Y."/>
            <person name="Boore J.L."/>
            <person name="Simakov O."/>
            <person name="Marletaz F."/>
            <person name="Cho S.-J."/>
            <person name="Edsinger-Gonzales E."/>
            <person name="Havlak P."/>
            <person name="Kuo D.-H."/>
            <person name="Larsson T."/>
            <person name="Lv J."/>
            <person name="Arendt D."/>
            <person name="Savage R."/>
            <person name="Osoegawa K."/>
            <person name="de Jong P."/>
            <person name="Lindberg D.R."/>
            <person name="Seaver E.C."/>
            <person name="Weisblat D.A."/>
            <person name="Putnam N.H."/>
            <person name="Grigoriev I.V."/>
            <person name="Rokhsar D.S."/>
        </authorList>
    </citation>
    <scope>NUCLEOTIDE SEQUENCE</scope>
    <source>
        <strain evidence="21">I ESC-2004</strain>
    </source>
</reference>
<evidence type="ECO:0000256" key="1">
    <source>
        <dbReference type="ARBA" id="ARBA00004629"/>
    </source>
</evidence>
<accession>R7UGZ2</accession>
<dbReference type="AlphaFoldDB" id="R7UGZ2"/>
<dbReference type="Gene3D" id="1.20.190.50">
    <property type="match status" value="1"/>
</dbReference>
<evidence type="ECO:0000256" key="2">
    <source>
        <dbReference type="ARBA" id="ARBA00009510"/>
    </source>
</evidence>
<keyword evidence="13 18" id="KW-0472">Membrane</keyword>
<evidence type="ECO:0000256" key="6">
    <source>
        <dbReference type="ARBA" id="ARBA00022553"/>
    </source>
</evidence>
<keyword evidence="21" id="KW-1185">Reference proteome</keyword>
<keyword evidence="10" id="KW-0007">Acetylation</keyword>
<comment type="subunit">
    <text evidence="17">Part of the nuclear pore complex (NPC). Forms part of the Nup160 subcomplex in the nuclear pore which is composed of NUP160, NUP133, NUP107 and Nup96; this complex plays a role in RNA export and in tethering Nup98 and NUP153 to the nucleus. Does not interact with TPR. Interacts with ZNF106.</text>
</comment>
<evidence type="ECO:0000313" key="19">
    <source>
        <dbReference type="EMBL" id="ELU05475.1"/>
    </source>
</evidence>
<evidence type="ECO:0000256" key="11">
    <source>
        <dbReference type="ARBA" id="ARBA00023010"/>
    </source>
</evidence>
<organism evidence="19">
    <name type="scientific">Capitella teleta</name>
    <name type="common">Polychaete worm</name>
    <dbReference type="NCBI Taxonomy" id="283909"/>
    <lineage>
        <taxon>Eukaryota</taxon>
        <taxon>Metazoa</taxon>
        <taxon>Spiralia</taxon>
        <taxon>Lophotrochozoa</taxon>
        <taxon>Annelida</taxon>
        <taxon>Polychaeta</taxon>
        <taxon>Sedentaria</taxon>
        <taxon>Scolecida</taxon>
        <taxon>Capitellidae</taxon>
        <taxon>Capitella</taxon>
    </lineage>
</organism>
<dbReference type="FunCoup" id="R7UGZ2">
    <property type="interactions" value="1712"/>
</dbReference>
<name>R7UGZ2_CAPTE</name>
<dbReference type="GO" id="GO:0000973">
    <property type="term" value="P:post-transcriptional tethering of RNA polymerase II gene DNA at nuclear periphery"/>
    <property type="evidence" value="ECO:0007669"/>
    <property type="project" value="TreeGrafter"/>
</dbReference>
<dbReference type="GO" id="GO:0031965">
    <property type="term" value="C:nuclear membrane"/>
    <property type="evidence" value="ECO:0007669"/>
    <property type="project" value="UniProtKB-SubCell"/>
</dbReference>
<dbReference type="Proteomes" id="UP000014760">
    <property type="component" value="Unassembled WGS sequence"/>
</dbReference>
<comment type="function">
    <text evidence="16">Plays a role in the nuclear pore complex (NPC) assembly and/or maintenance. Required for the assembly of peripheral proteins into the NPC. May anchor NUP62 to the NPC. Involved in nephrogenesis.</text>
</comment>
<dbReference type="HOGENOM" id="CLU_012944_1_0_1"/>
<dbReference type="Gene3D" id="1.10.3450.20">
    <property type="match status" value="1"/>
</dbReference>
<dbReference type="STRING" id="283909.R7UGZ2"/>
<dbReference type="GO" id="GO:0006406">
    <property type="term" value="P:mRNA export from nucleus"/>
    <property type="evidence" value="ECO:0007669"/>
    <property type="project" value="TreeGrafter"/>
</dbReference>
<evidence type="ECO:0000256" key="3">
    <source>
        <dbReference type="ARBA" id="ARBA00022448"/>
    </source>
</evidence>
<dbReference type="FunFam" id="1.10.3450.20:FF:000001">
    <property type="entry name" value="Nuclear pore complex protein"/>
    <property type="match status" value="1"/>
</dbReference>
<evidence type="ECO:0000256" key="14">
    <source>
        <dbReference type="ARBA" id="ARBA00023242"/>
    </source>
</evidence>
<dbReference type="Pfam" id="PF04121">
    <property type="entry name" value="Nup84_Nup100"/>
    <property type="match status" value="1"/>
</dbReference>
<evidence type="ECO:0000256" key="4">
    <source>
        <dbReference type="ARBA" id="ARBA00022454"/>
    </source>
</evidence>
<evidence type="ECO:0000256" key="5">
    <source>
        <dbReference type="ARBA" id="ARBA00022481"/>
    </source>
</evidence>
<reference evidence="20" key="3">
    <citation type="submission" date="2015-06" db="UniProtKB">
        <authorList>
            <consortium name="EnsemblMetazoa"/>
        </authorList>
    </citation>
    <scope>IDENTIFICATION</scope>
</reference>
<comment type="function">
    <text evidence="18">Functions as a component of the nuclear pore complex (NPC).</text>
</comment>
<keyword evidence="15" id="KW-0137">Centromere</keyword>
<keyword evidence="8" id="KW-0995">Kinetochore</keyword>
<dbReference type="GO" id="GO:0031080">
    <property type="term" value="C:nuclear pore outer ring"/>
    <property type="evidence" value="ECO:0007669"/>
    <property type="project" value="TreeGrafter"/>
</dbReference>
<dbReference type="FunFam" id="1.20.190.50:FF:000001">
    <property type="entry name" value="Nuclear pore complex protein"/>
    <property type="match status" value="1"/>
</dbReference>
<dbReference type="EMBL" id="KB301483">
    <property type="protein sequence ID" value="ELU05475.1"/>
    <property type="molecule type" value="Genomic_DNA"/>
</dbReference>
<dbReference type="GO" id="GO:0017056">
    <property type="term" value="F:structural constituent of nuclear pore"/>
    <property type="evidence" value="ECO:0007669"/>
    <property type="project" value="UniProtKB-UniRule"/>
</dbReference>
<comment type="similarity">
    <text evidence="2 18">Belongs to the nucleoporin Nup84/Nup107 family.</text>
</comment>
<evidence type="ECO:0000313" key="21">
    <source>
        <dbReference type="Proteomes" id="UP000014760"/>
    </source>
</evidence>
<dbReference type="InterPro" id="IPR007252">
    <property type="entry name" value="Nup84/Nup107"/>
</dbReference>
<protein>
    <recommendedName>
        <fullName evidence="18">Nuclear pore complex protein</fullName>
    </recommendedName>
</protein>
<evidence type="ECO:0000256" key="18">
    <source>
        <dbReference type="RuleBase" id="RU365072"/>
    </source>
</evidence>
<dbReference type="OMA" id="MAHIVLF"/>
<evidence type="ECO:0000256" key="12">
    <source>
        <dbReference type="ARBA" id="ARBA00023132"/>
    </source>
</evidence>
<evidence type="ECO:0000256" key="8">
    <source>
        <dbReference type="ARBA" id="ARBA00022838"/>
    </source>
</evidence>
<comment type="subcellular location">
    <subcellularLocation>
        <location evidence="1">Chromosome</location>
        <location evidence="1">Centromere</location>
        <location evidence="1">Kinetochore</location>
    </subcellularLocation>
    <subcellularLocation>
        <location evidence="18">Nucleus</location>
        <location evidence="18">Nuclear pore complex</location>
    </subcellularLocation>
    <subcellularLocation>
        <location evidence="18">Nucleus membrane</location>
    </subcellularLocation>
</comment>
<dbReference type="PANTHER" id="PTHR13003:SF2">
    <property type="entry name" value="NUCLEAR PORE COMPLEX PROTEIN NUP107"/>
    <property type="match status" value="1"/>
</dbReference>
<dbReference type="EnsemblMetazoa" id="CapteT176040">
    <property type="protein sequence ID" value="CapteP176040"/>
    <property type="gene ID" value="CapteG176040"/>
</dbReference>
<keyword evidence="7" id="KW-0509">mRNA transport</keyword>
<evidence type="ECO:0000256" key="17">
    <source>
        <dbReference type="ARBA" id="ARBA00063956"/>
    </source>
</evidence>
<sequence>MPTTADVTTTNAELIIEDDPQISSCKGLFNDFKESFSKSMIQGNMKQMLTDYESMCEQHYQLLRRLLTKVVPGQEKFVRTVEMMNLVNQERCTWRLLTSLFADREQAKTSQPMEVSQNIVTAQDLICHLYDNDAKVRQAQLVVDWLEQNALDQLEDIYDPVKFFTDKMGAWWNTLHALNQKKPSFHSERTHVTKLDPDAPTRQKLPLTDLDVEDEGRLSNFIFACIQAGQLDEAQNLCTKVGEVWKAAAMEGWRLYHDPNLSGLGQGGTLNPVSGNPNRDLWKTVCWRLASDEKVSRCERAIYAAFCGHLEALLPSCKTWHDHLWAFMRVFVDQRVEEHLHTHYVGLRPLRALPDGFASKRISVESVFQELSSSTNEDVRQQSKYRFHLIQQYIILSDMDSLVEEVHEWARDEAHPPAPQFLRCLAHLLLFLQATGATSKDGQVAAVVEAYVSHLIDTDQRPLVAAYVATLPSHLQVHLYATFLKGIRGTEERKSCLKYAEESGLTVNSITRMLVETVRSENLAEATCSDTNQVSDSDQEKIDAIEWMTFDPLQRSEAMKQANAIMRSFLASKKLLACKKAFDQLPVKSIDVIFKNTLQQTGNTELSNEDGNAVKEYLCIKAYLDAHDAFNEWFAHYHGRKPTLPEPPSAANYMERVAHEHRVKEHKVEVAQWQSSLDQLTKRAEESLYNVLLFVTGGWMVDQNDVSQEEGGRLHQMRLLRQLCLPQICFLLHTVLHSTKQHHACLQLADLVASENHLLYRSFGREELQKLLSKIRESCLELLDAKLDPLGYELA</sequence>
<evidence type="ECO:0000256" key="9">
    <source>
        <dbReference type="ARBA" id="ARBA00022927"/>
    </source>
</evidence>
<proteinExistence type="inferred from homology"/>
<keyword evidence="12 18" id="KW-0906">Nuclear pore complex</keyword>
<dbReference type="OrthoDB" id="3098at2759"/>
<evidence type="ECO:0000256" key="10">
    <source>
        <dbReference type="ARBA" id="ARBA00022990"/>
    </source>
</evidence>
<keyword evidence="9" id="KW-0653">Protein transport</keyword>
<keyword evidence="4" id="KW-0158">Chromosome</keyword>
<evidence type="ECO:0000313" key="20">
    <source>
        <dbReference type="EnsemblMetazoa" id="CapteP176040"/>
    </source>
</evidence>
<keyword evidence="5" id="KW-0488">Methylation</keyword>
<dbReference type="GO" id="GO:0000776">
    <property type="term" value="C:kinetochore"/>
    <property type="evidence" value="ECO:0007669"/>
    <property type="project" value="UniProtKB-KW"/>
</dbReference>
<dbReference type="GO" id="GO:0006606">
    <property type="term" value="P:protein import into nucleus"/>
    <property type="evidence" value="ECO:0007669"/>
    <property type="project" value="TreeGrafter"/>
</dbReference>
<keyword evidence="11 18" id="KW-0811">Translocation</keyword>
<keyword evidence="6" id="KW-0597">Phosphoprotein</keyword>
<evidence type="ECO:0000256" key="15">
    <source>
        <dbReference type="ARBA" id="ARBA00023328"/>
    </source>
</evidence>
<gene>
    <name evidence="19" type="ORF">CAPTEDRAFT_176040</name>
</gene>
<evidence type="ECO:0000256" key="7">
    <source>
        <dbReference type="ARBA" id="ARBA00022816"/>
    </source>
</evidence>
<evidence type="ECO:0000256" key="13">
    <source>
        <dbReference type="ARBA" id="ARBA00023136"/>
    </source>
</evidence>